<accession>A0A016T2T7</accession>
<reference evidence="3" key="1">
    <citation type="journal article" date="2015" name="Nat. Genet.">
        <title>The genome and transcriptome of the zoonotic hookworm Ancylostoma ceylanicum identify infection-specific gene families.</title>
        <authorList>
            <person name="Schwarz E.M."/>
            <person name="Hu Y."/>
            <person name="Antoshechkin I."/>
            <person name="Miller M.M."/>
            <person name="Sternberg P.W."/>
            <person name="Aroian R.V."/>
        </authorList>
    </citation>
    <scope>NUCLEOTIDE SEQUENCE</scope>
    <source>
        <strain evidence="3">HY135</strain>
    </source>
</reference>
<dbReference type="Proteomes" id="UP000024635">
    <property type="component" value="Unassembled WGS sequence"/>
</dbReference>
<feature type="region of interest" description="Disordered" evidence="1">
    <location>
        <begin position="14"/>
        <end position="71"/>
    </location>
</feature>
<dbReference type="AlphaFoldDB" id="A0A016T2T7"/>
<protein>
    <submittedName>
        <fullName evidence="2">Uncharacterized protein</fullName>
    </submittedName>
</protein>
<evidence type="ECO:0000256" key="1">
    <source>
        <dbReference type="SAM" id="MobiDB-lite"/>
    </source>
</evidence>
<dbReference type="EMBL" id="JARK01001481">
    <property type="protein sequence ID" value="EYB96899.1"/>
    <property type="molecule type" value="Genomic_DNA"/>
</dbReference>
<proteinExistence type="predicted"/>
<keyword evidence="3" id="KW-1185">Reference proteome</keyword>
<evidence type="ECO:0000313" key="3">
    <source>
        <dbReference type="Proteomes" id="UP000024635"/>
    </source>
</evidence>
<gene>
    <name evidence="2" type="primary">Acey_s0145.g2475</name>
    <name evidence="2" type="ORF">Y032_0145g2475</name>
</gene>
<comment type="caution">
    <text evidence="2">The sequence shown here is derived from an EMBL/GenBank/DDBJ whole genome shotgun (WGS) entry which is preliminary data.</text>
</comment>
<feature type="compositionally biased region" description="Polar residues" evidence="1">
    <location>
        <begin position="37"/>
        <end position="46"/>
    </location>
</feature>
<evidence type="ECO:0000313" key="2">
    <source>
        <dbReference type="EMBL" id="EYB96899.1"/>
    </source>
</evidence>
<feature type="compositionally biased region" description="Acidic residues" evidence="1">
    <location>
        <begin position="58"/>
        <end position="71"/>
    </location>
</feature>
<sequence length="71" mass="8135">MEWKSYTAHRELAWGAGRLPGFRQKSPQPRQRLNPHTCRSINSSTVAAPAARRRRDSDDDDGDDDDAERRV</sequence>
<name>A0A016T2T7_9BILA</name>
<organism evidence="2 3">
    <name type="scientific">Ancylostoma ceylanicum</name>
    <dbReference type="NCBI Taxonomy" id="53326"/>
    <lineage>
        <taxon>Eukaryota</taxon>
        <taxon>Metazoa</taxon>
        <taxon>Ecdysozoa</taxon>
        <taxon>Nematoda</taxon>
        <taxon>Chromadorea</taxon>
        <taxon>Rhabditida</taxon>
        <taxon>Rhabditina</taxon>
        <taxon>Rhabditomorpha</taxon>
        <taxon>Strongyloidea</taxon>
        <taxon>Ancylostomatidae</taxon>
        <taxon>Ancylostomatinae</taxon>
        <taxon>Ancylostoma</taxon>
    </lineage>
</organism>